<reference evidence="2" key="1">
    <citation type="journal article" date="2021" name="Genome Biol. Evol.">
        <title>The assembled and annotated genome of the fairy-ring fungus Marasmius oreades.</title>
        <authorList>
            <person name="Hiltunen M."/>
            <person name="Ament-Velasquez S.L."/>
            <person name="Johannesson H."/>
        </authorList>
    </citation>
    <scope>NUCLEOTIDE SEQUENCE</scope>
    <source>
        <strain evidence="2">03SP1</strain>
    </source>
</reference>
<dbReference type="OrthoDB" id="416119at2759"/>
<dbReference type="GeneID" id="66074118"/>
<sequence>MTTSPRKAGGLPTPVTTHSRLRLRLRQNTVSTDGFSDTGINVGSGGGDSSATGYRPIEEGSRRVGDLISSPMGSENTVNTNGFTATGTNIGSRGGDSSAPDYHTNTDEGSQPVGGPILLPSGSEINVHPAQPARQQRQTVIPDQNARQSHAVRQCLPTVVSNQDARQSHAVRQCLPTSANVSNGDVPRTQPIHNEQSAASTSGDTSESYPQTPDEGPLHPATRSELFAPQLTQDFDRDLQLLREIEDLLNEFEVDPEDLLEPPRTQRENPPHQTATIDQPTKPKKNTKAWVKIGALNIRGLGSTNFNDPHNKWWHVN</sequence>
<protein>
    <submittedName>
        <fullName evidence="2">Uncharacterized protein</fullName>
    </submittedName>
</protein>
<feature type="region of interest" description="Disordered" evidence="1">
    <location>
        <begin position="255"/>
        <end position="287"/>
    </location>
</feature>
<dbReference type="RefSeq" id="XP_043014189.1">
    <property type="nucleotide sequence ID" value="XM_043149583.1"/>
</dbReference>
<gene>
    <name evidence="2" type="ORF">E1B28_005042</name>
</gene>
<accession>A0A9P7UZS6</accession>
<comment type="caution">
    <text evidence="2">The sequence shown here is derived from an EMBL/GenBank/DDBJ whole genome shotgun (WGS) entry which is preliminary data.</text>
</comment>
<feature type="compositionally biased region" description="Polar residues" evidence="1">
    <location>
        <begin position="71"/>
        <end position="91"/>
    </location>
</feature>
<dbReference type="KEGG" id="more:E1B28_005042"/>
<feature type="region of interest" description="Disordered" evidence="1">
    <location>
        <begin position="176"/>
        <end position="221"/>
    </location>
</feature>
<name>A0A9P7UZS6_9AGAR</name>
<dbReference type="Proteomes" id="UP001049176">
    <property type="component" value="Chromosome 2"/>
</dbReference>
<organism evidence="2 3">
    <name type="scientific">Marasmius oreades</name>
    <name type="common">fairy-ring Marasmius</name>
    <dbReference type="NCBI Taxonomy" id="181124"/>
    <lineage>
        <taxon>Eukaryota</taxon>
        <taxon>Fungi</taxon>
        <taxon>Dikarya</taxon>
        <taxon>Basidiomycota</taxon>
        <taxon>Agaricomycotina</taxon>
        <taxon>Agaricomycetes</taxon>
        <taxon>Agaricomycetidae</taxon>
        <taxon>Agaricales</taxon>
        <taxon>Marasmiineae</taxon>
        <taxon>Marasmiaceae</taxon>
        <taxon>Marasmius</taxon>
    </lineage>
</organism>
<evidence type="ECO:0000313" key="3">
    <source>
        <dbReference type="Proteomes" id="UP001049176"/>
    </source>
</evidence>
<feature type="region of interest" description="Disordered" evidence="1">
    <location>
        <begin position="69"/>
        <end position="110"/>
    </location>
</feature>
<feature type="region of interest" description="Disordered" evidence="1">
    <location>
        <begin position="32"/>
        <end position="56"/>
    </location>
</feature>
<keyword evidence="3" id="KW-1185">Reference proteome</keyword>
<evidence type="ECO:0000256" key="1">
    <source>
        <dbReference type="SAM" id="MobiDB-lite"/>
    </source>
</evidence>
<feature type="compositionally biased region" description="Polar residues" evidence="1">
    <location>
        <begin position="32"/>
        <end position="41"/>
    </location>
</feature>
<dbReference type="AlphaFoldDB" id="A0A9P7UZS6"/>
<proteinExistence type="predicted"/>
<feature type="compositionally biased region" description="Polar residues" evidence="1">
    <location>
        <begin position="191"/>
        <end position="211"/>
    </location>
</feature>
<dbReference type="EMBL" id="CM032182">
    <property type="protein sequence ID" value="KAG7097719.1"/>
    <property type="molecule type" value="Genomic_DNA"/>
</dbReference>
<evidence type="ECO:0000313" key="2">
    <source>
        <dbReference type="EMBL" id="KAG7097719.1"/>
    </source>
</evidence>